<comment type="caution">
    <text evidence="2">The sequence shown here is derived from an EMBL/GenBank/DDBJ whole genome shotgun (WGS) entry which is preliminary data.</text>
</comment>
<proteinExistence type="predicted"/>
<accession>A0AAD3CEE0</accession>
<evidence type="ECO:0000313" key="3">
    <source>
        <dbReference type="Proteomes" id="UP001054902"/>
    </source>
</evidence>
<keyword evidence="1" id="KW-0472">Membrane</keyword>
<evidence type="ECO:0000313" key="2">
    <source>
        <dbReference type="EMBL" id="GFH44587.1"/>
    </source>
</evidence>
<organism evidence="2 3">
    <name type="scientific">Chaetoceros tenuissimus</name>
    <dbReference type="NCBI Taxonomy" id="426638"/>
    <lineage>
        <taxon>Eukaryota</taxon>
        <taxon>Sar</taxon>
        <taxon>Stramenopiles</taxon>
        <taxon>Ochrophyta</taxon>
        <taxon>Bacillariophyta</taxon>
        <taxon>Coscinodiscophyceae</taxon>
        <taxon>Chaetocerotophycidae</taxon>
        <taxon>Chaetocerotales</taxon>
        <taxon>Chaetocerotaceae</taxon>
        <taxon>Chaetoceros</taxon>
    </lineage>
</organism>
<feature type="transmembrane region" description="Helical" evidence="1">
    <location>
        <begin position="7"/>
        <end position="24"/>
    </location>
</feature>
<dbReference type="AlphaFoldDB" id="A0AAD3CEE0"/>
<gene>
    <name evidence="2" type="ORF">CTEN210_01061</name>
</gene>
<keyword evidence="3" id="KW-1185">Reference proteome</keyword>
<dbReference type="Proteomes" id="UP001054902">
    <property type="component" value="Unassembled WGS sequence"/>
</dbReference>
<name>A0AAD3CEE0_9STRA</name>
<sequence>MNSFDQMPPIYWFFLGAICFWYLSCICRQGCTSEDDDEDNCRVDNQQTLPSPQTDLPLPFAPASEVEAPGDRVVITLSGKENDQIFPHGAMRQMSDGDGEIQKFEIEGDMKMILWSRHCCISSTMTGNKETLKGDDDIG</sequence>
<protein>
    <submittedName>
        <fullName evidence="2">Uncharacterized protein</fullName>
    </submittedName>
</protein>
<keyword evidence="1" id="KW-0812">Transmembrane</keyword>
<dbReference type="EMBL" id="BLLK01000020">
    <property type="protein sequence ID" value="GFH44587.1"/>
    <property type="molecule type" value="Genomic_DNA"/>
</dbReference>
<keyword evidence="1" id="KW-1133">Transmembrane helix</keyword>
<reference evidence="2 3" key="1">
    <citation type="journal article" date="2021" name="Sci. Rep.">
        <title>The genome of the diatom Chaetoceros tenuissimus carries an ancient integrated fragment of an extant virus.</title>
        <authorList>
            <person name="Hongo Y."/>
            <person name="Kimura K."/>
            <person name="Takaki Y."/>
            <person name="Yoshida Y."/>
            <person name="Baba S."/>
            <person name="Kobayashi G."/>
            <person name="Nagasaki K."/>
            <person name="Hano T."/>
            <person name="Tomaru Y."/>
        </authorList>
    </citation>
    <scope>NUCLEOTIDE SEQUENCE [LARGE SCALE GENOMIC DNA]</scope>
    <source>
        <strain evidence="2 3">NIES-3715</strain>
    </source>
</reference>
<evidence type="ECO:0000256" key="1">
    <source>
        <dbReference type="SAM" id="Phobius"/>
    </source>
</evidence>